<evidence type="ECO:0000313" key="9">
    <source>
        <dbReference type="Proteomes" id="UP000694941"/>
    </source>
</evidence>
<evidence type="ECO:0000313" key="12">
    <source>
        <dbReference type="RefSeq" id="XP_022244178.1"/>
    </source>
</evidence>
<dbReference type="EC" id="2.4.1.-" evidence="8"/>
<evidence type="ECO:0000256" key="4">
    <source>
        <dbReference type="ARBA" id="ARBA00022679"/>
    </source>
</evidence>
<accession>A0ABM1SKM0</accession>
<evidence type="ECO:0000313" key="13">
    <source>
        <dbReference type="RefSeq" id="XP_022244179.1"/>
    </source>
</evidence>
<dbReference type="RefSeq" id="XP_022244177.1">
    <property type="nucleotide sequence ID" value="XM_022388469.1"/>
</dbReference>
<gene>
    <name evidence="10 11 12 13" type="primary">LOC106461494</name>
</gene>
<evidence type="ECO:0000313" key="11">
    <source>
        <dbReference type="RefSeq" id="XP_022244177.1"/>
    </source>
</evidence>
<dbReference type="GeneID" id="106461494"/>
<dbReference type="RefSeq" id="XP_022244176.1">
    <property type="nucleotide sequence ID" value="XM_022388468.1"/>
</dbReference>
<comment type="subcellular location">
    <subcellularLocation>
        <location evidence="1">Membrane</location>
        <topology evidence="1">Single-pass membrane protein</topology>
    </subcellularLocation>
</comment>
<reference evidence="10 11" key="1">
    <citation type="submission" date="2025-05" db="UniProtKB">
        <authorList>
            <consortium name="RefSeq"/>
        </authorList>
    </citation>
    <scope>IDENTIFICATION</scope>
    <source>
        <tissue evidence="10 11">Muscle</tissue>
    </source>
</reference>
<dbReference type="RefSeq" id="XP_022244178.1">
    <property type="nucleotide sequence ID" value="XM_022388470.1"/>
</dbReference>
<dbReference type="Pfam" id="PF01697">
    <property type="entry name" value="Glyco_transf_92"/>
    <property type="match status" value="1"/>
</dbReference>
<evidence type="ECO:0000256" key="2">
    <source>
        <dbReference type="ARBA" id="ARBA00007647"/>
    </source>
</evidence>
<keyword evidence="6 8" id="KW-1133">Transmembrane helix</keyword>
<evidence type="ECO:0000256" key="7">
    <source>
        <dbReference type="ARBA" id="ARBA00023136"/>
    </source>
</evidence>
<keyword evidence="3 8" id="KW-0328">Glycosyltransferase</keyword>
<evidence type="ECO:0000256" key="1">
    <source>
        <dbReference type="ARBA" id="ARBA00004167"/>
    </source>
</evidence>
<organism evidence="9 10">
    <name type="scientific">Limulus polyphemus</name>
    <name type="common">Atlantic horseshoe crab</name>
    <dbReference type="NCBI Taxonomy" id="6850"/>
    <lineage>
        <taxon>Eukaryota</taxon>
        <taxon>Metazoa</taxon>
        <taxon>Ecdysozoa</taxon>
        <taxon>Arthropoda</taxon>
        <taxon>Chelicerata</taxon>
        <taxon>Merostomata</taxon>
        <taxon>Xiphosura</taxon>
        <taxon>Limulidae</taxon>
        <taxon>Limulus</taxon>
    </lineage>
</organism>
<keyword evidence="9" id="KW-1185">Reference proteome</keyword>
<evidence type="ECO:0000313" key="10">
    <source>
        <dbReference type="RefSeq" id="XP_022244176.1"/>
    </source>
</evidence>
<dbReference type="PANTHER" id="PTHR21461:SF83">
    <property type="entry name" value="GLYCOSYLTRANSFERASE FAMILY 92 PROTEIN"/>
    <property type="match status" value="1"/>
</dbReference>
<keyword evidence="5 8" id="KW-0812">Transmembrane</keyword>
<protein>
    <recommendedName>
        <fullName evidence="8">Glycosyltransferase family 92 protein</fullName>
        <ecNumber evidence="8">2.4.1.-</ecNumber>
    </recommendedName>
</protein>
<name>A0ABM1SKM0_LIMPO</name>
<evidence type="ECO:0000256" key="5">
    <source>
        <dbReference type="ARBA" id="ARBA00022692"/>
    </source>
</evidence>
<sequence>MLTVRFLSLRNLRRLVYLGCVWLCICYLVFRVAHPQNAVSYLAHIHRGLLQKLPSEGPTQPSLNALIPENFLDLMPLVDKSPSLGEKELLFFLSNRSNLPLAYWAKNRNKAIGDKNCAKFPSLFDLDFNNVYWQRLQTTNGTFYLYAAYYDNRIRAGSTAIIRILAMVDKIKPISTTCQLWFDKGKSPVFAQATYTYAWYSKWGNYKDGILQPFIVSCKLPKKETEGRIPASVSLVQTRCQNPNNNLRIVNNRPPKKHDFAVCVKGLDFLQEDLSVRLVEWLEVLNILGAKKVFMYELEIHPNISKVLSYYQNKGLVELTPITLPGNQPNIPGFRHLYLKSKLTHKRQNEVIPYNDCLYRNIYSYDYLVLLDVDEVIMPVKHTNWRELMAEVVPAALKLKNYTRASYNVRNVYFLDDLQDGEELHHEAHEQGIPPYLHMLQHVYRSKNFTKPGSYVKCFHNTERSVSLHNHFPLNCFGSCTTYSIPIELAQLQHYRKDCVGSLKKTCKSEFRAYTVRDTTIWRYKNELTQRVTEVLNKLGFFRS</sequence>
<dbReference type="InterPro" id="IPR008166">
    <property type="entry name" value="Glyco_transf_92"/>
</dbReference>
<keyword evidence="4 8" id="KW-0808">Transferase</keyword>
<evidence type="ECO:0000256" key="6">
    <source>
        <dbReference type="ARBA" id="ARBA00022989"/>
    </source>
</evidence>
<evidence type="ECO:0000256" key="8">
    <source>
        <dbReference type="RuleBase" id="RU366017"/>
    </source>
</evidence>
<comment type="similarity">
    <text evidence="2 8">Belongs to the glycosyltransferase 92 family.</text>
</comment>
<evidence type="ECO:0000256" key="3">
    <source>
        <dbReference type="ARBA" id="ARBA00022676"/>
    </source>
</evidence>
<dbReference type="RefSeq" id="XP_022244179.1">
    <property type="nucleotide sequence ID" value="XM_022388471.1"/>
</dbReference>
<keyword evidence="7 8" id="KW-0472">Membrane</keyword>
<proteinExistence type="inferred from homology"/>
<feature type="transmembrane region" description="Helical" evidence="8">
    <location>
        <begin position="12"/>
        <end position="30"/>
    </location>
</feature>
<dbReference type="Proteomes" id="UP000694941">
    <property type="component" value="Unplaced"/>
</dbReference>
<dbReference type="PANTHER" id="PTHR21461">
    <property type="entry name" value="GLYCOSYLTRANSFERASE FAMILY 92 PROTEIN"/>
    <property type="match status" value="1"/>
</dbReference>